<dbReference type="PROSITE" id="PS51171">
    <property type="entry name" value="PREPHENATE_DEHYDR_3"/>
    <property type="match status" value="1"/>
</dbReference>
<feature type="binding site" evidence="19">
    <location>
        <position position="36"/>
    </location>
    <ligand>
        <name>substrate</name>
    </ligand>
</feature>
<feature type="binding site" evidence="19">
    <location>
        <position position="80"/>
    </location>
    <ligand>
        <name>substrate</name>
    </ligand>
</feature>
<keyword evidence="14" id="KW-0456">Lyase</keyword>
<dbReference type="PROSITE" id="PS51168">
    <property type="entry name" value="CHORISMATE_MUT_2"/>
    <property type="match status" value="1"/>
</dbReference>
<dbReference type="SUPFAM" id="SSF48600">
    <property type="entry name" value="Chorismate mutase II"/>
    <property type="match status" value="1"/>
</dbReference>
<evidence type="ECO:0000256" key="9">
    <source>
        <dbReference type="ARBA" id="ARBA00022490"/>
    </source>
</evidence>
<keyword evidence="12" id="KW-0584">Phenylalanine biosynthesis</keyword>
<evidence type="ECO:0000256" key="11">
    <source>
        <dbReference type="ARBA" id="ARBA00023141"/>
    </source>
</evidence>
<dbReference type="Gene3D" id="3.40.190.10">
    <property type="entry name" value="Periplasmic binding protein-like II"/>
    <property type="match status" value="2"/>
</dbReference>
<keyword evidence="26" id="KW-1185">Reference proteome</keyword>
<dbReference type="SMART" id="SM00830">
    <property type="entry name" value="CM_2"/>
    <property type="match status" value="1"/>
</dbReference>
<feature type="binding site" evidence="19">
    <location>
        <position position="25"/>
    </location>
    <ligand>
        <name>substrate</name>
    </ligand>
</feature>
<evidence type="ECO:0000256" key="19">
    <source>
        <dbReference type="PIRSR" id="PIRSR001500-1"/>
    </source>
</evidence>
<comment type="pathway">
    <text evidence="4">Amino-acid biosynthesis; L-phenylalanine biosynthesis; phenylpyruvate from prephenate: step 1/1.</text>
</comment>
<dbReference type="Pfam" id="PF01817">
    <property type="entry name" value="CM_2"/>
    <property type="match status" value="1"/>
</dbReference>
<evidence type="ECO:0000256" key="10">
    <source>
        <dbReference type="ARBA" id="ARBA00022605"/>
    </source>
</evidence>
<feature type="binding site" evidence="19">
    <location>
        <position position="45"/>
    </location>
    <ligand>
        <name>substrate</name>
    </ligand>
</feature>
<evidence type="ECO:0000313" key="25">
    <source>
        <dbReference type="EMBL" id="SCZ77383.1"/>
    </source>
</evidence>
<keyword evidence="13" id="KW-0413">Isomerase</keyword>
<evidence type="ECO:0000256" key="7">
    <source>
        <dbReference type="ARBA" id="ARBA00014401"/>
    </source>
</evidence>
<comment type="catalytic activity">
    <reaction evidence="1">
        <text>chorismate = prephenate</text>
        <dbReference type="Rhea" id="RHEA:13897"/>
        <dbReference type="ChEBI" id="CHEBI:29748"/>
        <dbReference type="ChEBI" id="CHEBI:29934"/>
        <dbReference type="EC" id="5.4.99.5"/>
    </reaction>
</comment>
<dbReference type="GO" id="GO:0009094">
    <property type="term" value="P:L-phenylalanine biosynthetic process"/>
    <property type="evidence" value="ECO:0007669"/>
    <property type="project" value="UniProtKB-UniPathway"/>
</dbReference>
<dbReference type="InterPro" id="IPR036263">
    <property type="entry name" value="Chorismate_II_sf"/>
</dbReference>
<keyword evidence="21" id="KW-0175">Coiled coil</keyword>
<dbReference type="InterPro" id="IPR008242">
    <property type="entry name" value="Chor_mutase/pphenate_deHydtase"/>
</dbReference>
<evidence type="ECO:0000256" key="14">
    <source>
        <dbReference type="ARBA" id="ARBA00023239"/>
    </source>
</evidence>
<dbReference type="InterPro" id="IPR002701">
    <property type="entry name" value="CM_II_prokaryot"/>
</dbReference>
<feature type="domain" description="ACT" evidence="24">
    <location>
        <begin position="291"/>
        <end position="369"/>
    </location>
</feature>
<dbReference type="InterPro" id="IPR045865">
    <property type="entry name" value="ACT-like_dom_sf"/>
</dbReference>
<dbReference type="PANTHER" id="PTHR21022">
    <property type="entry name" value="PREPHENATE DEHYDRATASE P PROTEIN"/>
    <property type="match status" value="1"/>
</dbReference>
<dbReference type="AlphaFoldDB" id="A0A1G5RTH6"/>
<dbReference type="RefSeq" id="WP_170829271.1">
    <property type="nucleotide sequence ID" value="NZ_FMWL01000002.1"/>
</dbReference>
<dbReference type="SUPFAM" id="SSF55021">
    <property type="entry name" value="ACT-like"/>
    <property type="match status" value="1"/>
</dbReference>
<accession>A0A1G5RTH6</accession>
<dbReference type="Pfam" id="PF00800">
    <property type="entry name" value="PDT"/>
    <property type="match status" value="1"/>
</dbReference>
<evidence type="ECO:0000313" key="26">
    <source>
        <dbReference type="Proteomes" id="UP000199208"/>
    </source>
</evidence>
<gene>
    <name evidence="25" type="ORF">SAMN03080599_00754</name>
</gene>
<dbReference type="CDD" id="cd04905">
    <property type="entry name" value="ACT_CM-PDT"/>
    <property type="match status" value="1"/>
</dbReference>
<feature type="coiled-coil region" evidence="21">
    <location>
        <begin position="4"/>
        <end position="31"/>
    </location>
</feature>
<keyword evidence="9" id="KW-0963">Cytoplasm</keyword>
<reference evidence="25 26" key="1">
    <citation type="submission" date="2016-10" db="EMBL/GenBank/DDBJ databases">
        <authorList>
            <person name="de Groot N.N."/>
        </authorList>
    </citation>
    <scope>NUCLEOTIDE SEQUENCE [LARGE SCALE GENOMIC DNA]</scope>
    <source>
        <strain evidence="25 26">DSM 2784</strain>
    </source>
</reference>
<feature type="domain" description="Chorismate mutase" evidence="22">
    <location>
        <begin position="1"/>
        <end position="88"/>
    </location>
</feature>
<dbReference type="InterPro" id="IPR001086">
    <property type="entry name" value="Preph_deHydtase"/>
</dbReference>
<evidence type="ECO:0000256" key="3">
    <source>
        <dbReference type="ARBA" id="ARBA00004496"/>
    </source>
</evidence>
<evidence type="ECO:0000259" key="23">
    <source>
        <dbReference type="PROSITE" id="PS51171"/>
    </source>
</evidence>
<evidence type="ECO:0000256" key="12">
    <source>
        <dbReference type="ARBA" id="ARBA00023222"/>
    </source>
</evidence>
<dbReference type="PROSITE" id="PS51671">
    <property type="entry name" value="ACT"/>
    <property type="match status" value="1"/>
</dbReference>
<evidence type="ECO:0000256" key="1">
    <source>
        <dbReference type="ARBA" id="ARBA00000824"/>
    </source>
</evidence>
<comment type="function">
    <text evidence="2">Catalyzes the Claisen rearrangement of chorismate to prephenate and the decarboxylation/dehydration of prephenate to phenylpyruvate.</text>
</comment>
<feature type="site" description="Essential for prephenate dehydratase activity" evidence="20">
    <location>
        <position position="272"/>
    </location>
</feature>
<dbReference type="STRING" id="1120920.SAMN03080599_00754"/>
<dbReference type="InterPro" id="IPR036979">
    <property type="entry name" value="CM_dom_sf"/>
</dbReference>
<dbReference type="UniPathway" id="UPA00121">
    <property type="reaction ID" value="UER00345"/>
</dbReference>
<evidence type="ECO:0000256" key="5">
    <source>
        <dbReference type="ARBA" id="ARBA00004817"/>
    </source>
</evidence>
<dbReference type="EC" id="4.2.1.51" evidence="6"/>
<dbReference type="EMBL" id="FMWL01000002">
    <property type="protein sequence ID" value="SCZ77383.1"/>
    <property type="molecule type" value="Genomic_DNA"/>
</dbReference>
<evidence type="ECO:0000256" key="2">
    <source>
        <dbReference type="ARBA" id="ARBA00002364"/>
    </source>
</evidence>
<dbReference type="GO" id="GO:0004664">
    <property type="term" value="F:prephenate dehydratase activity"/>
    <property type="evidence" value="ECO:0007669"/>
    <property type="project" value="UniProtKB-EC"/>
</dbReference>
<evidence type="ECO:0000256" key="6">
    <source>
        <dbReference type="ARBA" id="ARBA00013147"/>
    </source>
</evidence>
<proteinExistence type="predicted"/>
<dbReference type="InterPro" id="IPR002912">
    <property type="entry name" value="ACT_dom"/>
</dbReference>
<dbReference type="UniPathway" id="UPA00120">
    <property type="reaction ID" value="UER00203"/>
</dbReference>
<evidence type="ECO:0000256" key="16">
    <source>
        <dbReference type="ARBA" id="ARBA00031175"/>
    </source>
</evidence>
<organism evidence="25 26">
    <name type="scientific">Acidaminobacter hydrogenoformans DSM 2784</name>
    <dbReference type="NCBI Taxonomy" id="1120920"/>
    <lineage>
        <taxon>Bacteria</taxon>
        <taxon>Bacillati</taxon>
        <taxon>Bacillota</taxon>
        <taxon>Clostridia</taxon>
        <taxon>Peptostreptococcales</taxon>
        <taxon>Acidaminobacteraceae</taxon>
        <taxon>Acidaminobacter</taxon>
    </lineage>
</organism>
<feature type="binding site" evidence="19">
    <location>
        <position position="49"/>
    </location>
    <ligand>
        <name>substrate</name>
    </ligand>
</feature>
<dbReference type="CDD" id="cd13631">
    <property type="entry name" value="PBP2_Ct-PDT_like"/>
    <property type="match status" value="1"/>
</dbReference>
<dbReference type="GO" id="GO:0046417">
    <property type="term" value="P:chorismate metabolic process"/>
    <property type="evidence" value="ECO:0007669"/>
    <property type="project" value="InterPro"/>
</dbReference>
<dbReference type="PANTHER" id="PTHR21022:SF19">
    <property type="entry name" value="PREPHENATE DEHYDRATASE-RELATED"/>
    <property type="match status" value="1"/>
</dbReference>
<evidence type="ECO:0000256" key="15">
    <source>
        <dbReference type="ARBA" id="ARBA00023268"/>
    </source>
</evidence>
<evidence type="ECO:0000256" key="8">
    <source>
        <dbReference type="ARBA" id="ARBA00021872"/>
    </source>
</evidence>
<dbReference type="InterPro" id="IPR018528">
    <property type="entry name" value="Preph_deHydtase_CS"/>
</dbReference>
<evidence type="ECO:0000259" key="22">
    <source>
        <dbReference type="PROSITE" id="PS51168"/>
    </source>
</evidence>
<dbReference type="PIRSF" id="PIRSF001500">
    <property type="entry name" value="Chor_mut_pdt_Ppr"/>
    <property type="match status" value="1"/>
</dbReference>
<dbReference type="Gene3D" id="3.30.70.260">
    <property type="match status" value="1"/>
</dbReference>
<sequence length="372" mass="42119">MHLLDNYRNEIDQLDDKLVELLERRMAIVEEIGNIKKDIGMRVYDPEREKKLLARLASQVKHPDHQTRILSIMKTILASSRALQDSHLEDVLPQHFPHGEHRTAGYAGIPGSYGETAILKYFGHNKDYRAYATFHEVADAILAGEIDYGVLPAENSTTGAINEVYDLIREKDLFITGEVLIPIVHHLIGHKGAKLEDIREVRSHAQGLEQCTLFLNTLNIRQVPMKNTAVSVQYVAQQDDRTVAAIGSERAAQLYDLEIIGKAIQNSAVNTTRFVILTKTPETSPEADSTSMVLTTRHEAGSLYEILGYFAQEKINLFRIESRPVPDRPWEYFIYLDAEGRADTDAFLNAIDSARKHCPYFRFLGTYKRGVI</sequence>
<evidence type="ECO:0000256" key="18">
    <source>
        <dbReference type="ARBA" id="ARBA00047848"/>
    </source>
</evidence>
<dbReference type="GO" id="GO:0005737">
    <property type="term" value="C:cytoplasm"/>
    <property type="evidence" value="ECO:0007669"/>
    <property type="project" value="UniProtKB-SubCell"/>
</dbReference>
<evidence type="ECO:0000256" key="17">
    <source>
        <dbReference type="ARBA" id="ARBA00031520"/>
    </source>
</evidence>
<keyword evidence="15" id="KW-0511">Multifunctional enzyme</keyword>
<protein>
    <recommendedName>
        <fullName evidence="7">Bifunctional chorismate mutase/prephenate dehydratase</fullName>
        <ecNumber evidence="6">4.2.1.51</ecNumber>
    </recommendedName>
    <alternativeName>
        <fullName evidence="17">Chorismate mutase-prephenate dehydratase</fullName>
    </alternativeName>
    <alternativeName>
        <fullName evidence="8">Prephenate dehydratase</fullName>
    </alternativeName>
    <alternativeName>
        <fullName evidence="16">p-protein</fullName>
    </alternativeName>
</protein>
<evidence type="ECO:0000256" key="21">
    <source>
        <dbReference type="SAM" id="Coils"/>
    </source>
</evidence>
<keyword evidence="11" id="KW-0057">Aromatic amino acid biosynthesis</keyword>
<feature type="binding site" evidence="19">
    <location>
        <position position="8"/>
    </location>
    <ligand>
        <name>substrate</name>
    </ligand>
</feature>
<evidence type="ECO:0000256" key="4">
    <source>
        <dbReference type="ARBA" id="ARBA00004741"/>
    </source>
</evidence>
<keyword evidence="10" id="KW-0028">Amino-acid biosynthesis</keyword>
<feature type="domain" description="Prephenate dehydratase" evidence="23">
    <location>
        <begin position="103"/>
        <end position="279"/>
    </location>
</feature>
<evidence type="ECO:0000259" key="24">
    <source>
        <dbReference type="PROSITE" id="PS51671"/>
    </source>
</evidence>
<dbReference type="SUPFAM" id="SSF53850">
    <property type="entry name" value="Periplasmic binding protein-like II"/>
    <property type="match status" value="1"/>
</dbReference>
<feature type="binding site" evidence="19">
    <location>
        <position position="84"/>
    </location>
    <ligand>
        <name>substrate</name>
    </ligand>
</feature>
<comment type="pathway">
    <text evidence="5">Metabolic intermediate biosynthesis; prephenate biosynthesis; prephenate from chorismate: step 1/1.</text>
</comment>
<dbReference type="Gene3D" id="1.20.59.10">
    <property type="entry name" value="Chorismate mutase"/>
    <property type="match status" value="1"/>
</dbReference>
<evidence type="ECO:0000256" key="13">
    <source>
        <dbReference type="ARBA" id="ARBA00023235"/>
    </source>
</evidence>
<dbReference type="GO" id="GO:0004106">
    <property type="term" value="F:chorismate mutase activity"/>
    <property type="evidence" value="ECO:0007669"/>
    <property type="project" value="UniProtKB-EC"/>
</dbReference>
<comment type="subcellular location">
    <subcellularLocation>
        <location evidence="3">Cytoplasm</location>
    </subcellularLocation>
</comment>
<dbReference type="Proteomes" id="UP000199208">
    <property type="component" value="Unassembled WGS sequence"/>
</dbReference>
<comment type="catalytic activity">
    <reaction evidence="18">
        <text>prephenate + H(+) = 3-phenylpyruvate + CO2 + H2O</text>
        <dbReference type="Rhea" id="RHEA:21648"/>
        <dbReference type="ChEBI" id="CHEBI:15377"/>
        <dbReference type="ChEBI" id="CHEBI:15378"/>
        <dbReference type="ChEBI" id="CHEBI:16526"/>
        <dbReference type="ChEBI" id="CHEBI:18005"/>
        <dbReference type="ChEBI" id="CHEBI:29934"/>
        <dbReference type="EC" id="4.2.1.51"/>
    </reaction>
</comment>
<name>A0A1G5RTH6_9FIRM</name>
<dbReference type="PROSITE" id="PS00857">
    <property type="entry name" value="PREPHENATE_DEHYDR_1"/>
    <property type="match status" value="1"/>
</dbReference>
<evidence type="ECO:0000256" key="20">
    <source>
        <dbReference type="PIRSR" id="PIRSR001500-2"/>
    </source>
</evidence>